<dbReference type="OrthoDB" id="9806945at2"/>
<comment type="subunit">
    <text evidence="1">Homodimer.</text>
</comment>
<feature type="binding site" evidence="2">
    <location>
        <begin position="35"/>
        <end position="36"/>
    </location>
    <ligand>
        <name>D-alanylgriseoluteate</name>
        <dbReference type="ChEBI" id="CHEBI:167053"/>
    </ligand>
</feature>
<dbReference type="InterPro" id="IPR004360">
    <property type="entry name" value="Glyas_Fos-R_dOase_dom"/>
</dbReference>
<gene>
    <name evidence="4" type="ORF">AWC35_23450</name>
</gene>
<dbReference type="PROSITE" id="PS51819">
    <property type="entry name" value="VOC"/>
    <property type="match status" value="1"/>
</dbReference>
<dbReference type="Gene3D" id="3.30.720.110">
    <property type="match status" value="1"/>
</dbReference>
<evidence type="ECO:0000313" key="5">
    <source>
        <dbReference type="Proteomes" id="UP000217182"/>
    </source>
</evidence>
<reference evidence="4 5" key="1">
    <citation type="submission" date="2016-01" db="EMBL/GenBank/DDBJ databases">
        <authorList>
            <person name="Oliw E.H."/>
        </authorList>
    </citation>
    <scope>NUCLEOTIDE SEQUENCE [LARGE SCALE GENOMIC DNA]</scope>
    <source>
        <strain evidence="4 5">FRB97</strain>
    </source>
</reference>
<dbReference type="InterPro" id="IPR037523">
    <property type="entry name" value="VOC_core"/>
</dbReference>
<dbReference type="PIRSF" id="PIRSF039020">
    <property type="entry name" value="EhpR"/>
    <property type="match status" value="1"/>
</dbReference>
<evidence type="ECO:0000256" key="1">
    <source>
        <dbReference type="PIRNR" id="PIRNR039020"/>
    </source>
</evidence>
<dbReference type="GO" id="GO:0046677">
    <property type="term" value="P:response to antibiotic"/>
    <property type="evidence" value="ECO:0007669"/>
    <property type="project" value="UniProtKB-UniRule"/>
</dbReference>
<comment type="function">
    <text evidence="1">Required for resistance to the phenazine antibiotic.</text>
</comment>
<protein>
    <recommendedName>
        <fullName evidence="1">Phenazine antibiotic resistance protein</fullName>
    </recommendedName>
</protein>
<feature type="binding site" evidence="2">
    <location>
        <position position="50"/>
    </location>
    <ligand>
        <name>D-alanylgriseoluteate</name>
        <dbReference type="ChEBI" id="CHEBI:167053"/>
    </ligand>
</feature>
<dbReference type="InterPro" id="IPR029068">
    <property type="entry name" value="Glyas_Bleomycin-R_OHBP_Dase"/>
</dbReference>
<dbReference type="AlphaFoldDB" id="A0A250B7Y7"/>
<sequence length="124" mass="13774">MNTPGLTLLYVDNPEKSAAFYRQLLALEPVELSPTFALFVFDNGSKLGLWQRDKVVPPAETGGGGAEFCFLCATAQQVDALYQQWCGKNAPIIQPPIEMEFGYTFVATDPDRHRLRVYTLNNAS</sequence>
<organism evidence="4 5">
    <name type="scientific">Gibbsiella quercinecans</name>
    <dbReference type="NCBI Taxonomy" id="929813"/>
    <lineage>
        <taxon>Bacteria</taxon>
        <taxon>Pseudomonadati</taxon>
        <taxon>Pseudomonadota</taxon>
        <taxon>Gammaproteobacteria</taxon>
        <taxon>Enterobacterales</taxon>
        <taxon>Yersiniaceae</taxon>
        <taxon>Gibbsiella</taxon>
    </lineage>
</organism>
<evidence type="ECO:0000256" key="2">
    <source>
        <dbReference type="PIRSR" id="PIRSR039020-50"/>
    </source>
</evidence>
<dbReference type="InterPro" id="IPR026275">
    <property type="entry name" value="Glyoxalase/dOase/EhpR"/>
</dbReference>
<dbReference type="Pfam" id="PF00903">
    <property type="entry name" value="Glyoxalase"/>
    <property type="match status" value="1"/>
</dbReference>
<dbReference type="RefSeq" id="WP_095848641.1">
    <property type="nucleotide sequence ID" value="NZ_CP014136.1"/>
</dbReference>
<keyword evidence="1" id="KW-0046">Antibiotic resistance</keyword>
<dbReference type="SUPFAM" id="SSF54593">
    <property type="entry name" value="Glyoxalase/Bleomycin resistance protein/Dihydroxybiphenyl dioxygenase"/>
    <property type="match status" value="1"/>
</dbReference>
<dbReference type="EMBL" id="CP014136">
    <property type="protein sequence ID" value="ATA22052.1"/>
    <property type="molecule type" value="Genomic_DNA"/>
</dbReference>
<dbReference type="GO" id="GO:0042803">
    <property type="term" value="F:protein homodimerization activity"/>
    <property type="evidence" value="ECO:0007669"/>
    <property type="project" value="UniProtKB-UniRule"/>
</dbReference>
<dbReference type="KEGG" id="gqu:AWC35_23450"/>
<dbReference type="Proteomes" id="UP000217182">
    <property type="component" value="Chromosome"/>
</dbReference>
<accession>A0A250B7Y7</accession>
<name>A0A250B7Y7_9GAMM</name>
<dbReference type="Gene3D" id="3.30.720.120">
    <property type="match status" value="1"/>
</dbReference>
<feature type="domain" description="VOC" evidence="3">
    <location>
        <begin position="3"/>
        <end position="120"/>
    </location>
</feature>
<proteinExistence type="predicted"/>
<evidence type="ECO:0000259" key="3">
    <source>
        <dbReference type="PROSITE" id="PS51819"/>
    </source>
</evidence>
<evidence type="ECO:0000313" key="4">
    <source>
        <dbReference type="EMBL" id="ATA22052.1"/>
    </source>
</evidence>
<keyword evidence="5" id="KW-1185">Reference proteome</keyword>